<dbReference type="eggNOG" id="KOG0074">
    <property type="taxonomic scope" value="Eukaryota"/>
</dbReference>
<dbReference type="SUPFAM" id="SSF52540">
    <property type="entry name" value="P-loop containing nucleoside triphosphate hydrolases"/>
    <property type="match status" value="1"/>
</dbReference>
<keyword evidence="6" id="KW-0653">Protein transport</keyword>
<dbReference type="FunFam" id="3.40.50.300:FF:000281">
    <property type="entry name" value="ADP-ribosylation factor-like protein 3"/>
    <property type="match status" value="1"/>
</dbReference>
<dbReference type="InterPro" id="IPR027417">
    <property type="entry name" value="P-loop_NTPase"/>
</dbReference>
<comment type="similarity">
    <text evidence="2 13">Belongs to the small GTPase superfamily. Arf family.</text>
</comment>
<feature type="binding site" evidence="11">
    <location>
        <begin position="23"/>
        <end position="30"/>
    </location>
    <ligand>
        <name>GTP</name>
        <dbReference type="ChEBI" id="CHEBI:37565"/>
    </ligand>
</feature>
<dbReference type="InterPro" id="IPR044612">
    <property type="entry name" value="ARL2/3"/>
</dbReference>
<keyword evidence="7" id="KW-0333">Golgi apparatus</keyword>
<dbReference type="SMART" id="SM00178">
    <property type="entry name" value="SAR"/>
    <property type="match status" value="1"/>
</dbReference>
<dbReference type="AlphaFoldDB" id="A0A0L0S6J4"/>
<dbReference type="VEuPathDB" id="FungiDB:AMAG_04843"/>
<evidence type="ECO:0000256" key="13">
    <source>
        <dbReference type="RuleBase" id="RU003925"/>
    </source>
</evidence>
<gene>
    <name evidence="14" type="ORF">AMAG_04843</name>
</gene>
<dbReference type="InterPro" id="IPR005225">
    <property type="entry name" value="Small_GTP-bd"/>
</dbReference>
<reference evidence="14 15" key="1">
    <citation type="submission" date="2009-11" db="EMBL/GenBank/DDBJ databases">
        <title>Annotation of Allomyces macrogynus ATCC 38327.</title>
        <authorList>
            <consortium name="The Broad Institute Genome Sequencing Platform"/>
            <person name="Russ C."/>
            <person name="Cuomo C."/>
            <person name="Burger G."/>
            <person name="Gray M.W."/>
            <person name="Holland P.W.H."/>
            <person name="King N."/>
            <person name="Lang F.B.F."/>
            <person name="Roger A.J."/>
            <person name="Ruiz-Trillo I."/>
            <person name="Young S.K."/>
            <person name="Zeng Q."/>
            <person name="Gargeya S."/>
            <person name="Fitzgerald M."/>
            <person name="Haas B."/>
            <person name="Abouelleil A."/>
            <person name="Alvarado L."/>
            <person name="Arachchi H.M."/>
            <person name="Berlin A."/>
            <person name="Chapman S.B."/>
            <person name="Gearin G."/>
            <person name="Goldberg J."/>
            <person name="Griggs A."/>
            <person name="Gujja S."/>
            <person name="Hansen M."/>
            <person name="Heiman D."/>
            <person name="Howarth C."/>
            <person name="Larimer J."/>
            <person name="Lui A."/>
            <person name="MacDonald P.J.P."/>
            <person name="McCowen C."/>
            <person name="Montmayeur A."/>
            <person name="Murphy C."/>
            <person name="Neiman D."/>
            <person name="Pearson M."/>
            <person name="Priest M."/>
            <person name="Roberts A."/>
            <person name="Saif S."/>
            <person name="Shea T."/>
            <person name="Sisk P."/>
            <person name="Stolte C."/>
            <person name="Sykes S."/>
            <person name="Wortman J."/>
            <person name="Nusbaum C."/>
            <person name="Birren B."/>
        </authorList>
    </citation>
    <scope>NUCLEOTIDE SEQUENCE [LARGE SCALE GENOMIC DNA]</scope>
    <source>
        <strain evidence="14 15">ATCC 38327</strain>
    </source>
</reference>
<protein>
    <recommendedName>
        <fullName evidence="10">ADP-ribosylation factor-like protein 3</fullName>
    </recommendedName>
</protein>
<sequence length="177" mass="19484">MGLLDLLRRLRRADREVRLLLLGLDHAGKTTLLKRVNGEDYADVTPTTGFNVKAVQANGVKLHVWDIGGQAAIRPYWRNYFENTDVLIFVVDATDKDRLDEAGVEFNQLLAEPKLAKVPVLVFANKQDVPDALPADAVATALGLNTLRDRAWQIQACSAVAGTGVQEGMEWACKTTK</sequence>
<accession>A0A0L0S6J4</accession>
<feature type="binding site" evidence="12">
    <location>
        <position position="47"/>
    </location>
    <ligand>
        <name>Mg(2+)</name>
        <dbReference type="ChEBI" id="CHEBI:18420"/>
    </ligand>
</feature>
<keyword evidence="4" id="KW-0519">Myristate</keyword>
<dbReference type="NCBIfam" id="TIGR00231">
    <property type="entry name" value="small_GTP"/>
    <property type="match status" value="1"/>
</dbReference>
<keyword evidence="15" id="KW-1185">Reference proteome</keyword>
<dbReference type="SMART" id="SM00177">
    <property type="entry name" value="ARF"/>
    <property type="match status" value="1"/>
</dbReference>
<keyword evidence="3" id="KW-0813">Transport</keyword>
<dbReference type="EMBL" id="GG745332">
    <property type="protein sequence ID" value="KNE58016.1"/>
    <property type="molecule type" value="Genomic_DNA"/>
</dbReference>
<keyword evidence="8 11" id="KW-0342">GTP-binding</keyword>
<dbReference type="InterPro" id="IPR006689">
    <property type="entry name" value="Small_GTPase_ARF/SAR"/>
</dbReference>
<dbReference type="GO" id="GO:0005525">
    <property type="term" value="F:GTP binding"/>
    <property type="evidence" value="ECO:0007669"/>
    <property type="project" value="UniProtKB-KW"/>
</dbReference>
<dbReference type="PRINTS" id="PR00328">
    <property type="entry name" value="SAR1GTPBP"/>
</dbReference>
<evidence type="ECO:0000313" key="15">
    <source>
        <dbReference type="Proteomes" id="UP000054350"/>
    </source>
</evidence>
<evidence type="ECO:0000256" key="1">
    <source>
        <dbReference type="ARBA" id="ARBA00004555"/>
    </source>
</evidence>
<dbReference type="GO" id="GO:0015031">
    <property type="term" value="P:protein transport"/>
    <property type="evidence" value="ECO:0007669"/>
    <property type="project" value="UniProtKB-KW"/>
</dbReference>
<evidence type="ECO:0000256" key="11">
    <source>
        <dbReference type="PIRSR" id="PIRSR606689-1"/>
    </source>
</evidence>
<evidence type="ECO:0000256" key="4">
    <source>
        <dbReference type="ARBA" id="ARBA00022707"/>
    </source>
</evidence>
<dbReference type="Gene3D" id="3.40.50.300">
    <property type="entry name" value="P-loop containing nucleotide triphosphate hydrolases"/>
    <property type="match status" value="1"/>
</dbReference>
<dbReference type="GO" id="GO:0003924">
    <property type="term" value="F:GTPase activity"/>
    <property type="evidence" value="ECO:0007669"/>
    <property type="project" value="InterPro"/>
</dbReference>
<keyword evidence="12" id="KW-0460">Magnesium</keyword>
<comment type="subcellular location">
    <subcellularLocation>
        <location evidence="1">Golgi apparatus</location>
    </subcellularLocation>
</comment>
<dbReference type="PROSITE" id="PS51417">
    <property type="entry name" value="ARF"/>
    <property type="match status" value="1"/>
</dbReference>
<proteinExistence type="inferred from homology"/>
<feature type="binding site" evidence="11">
    <location>
        <position position="69"/>
    </location>
    <ligand>
        <name>GTP</name>
        <dbReference type="ChEBI" id="CHEBI:37565"/>
    </ligand>
</feature>
<dbReference type="PANTHER" id="PTHR45697">
    <property type="entry name" value="ADP-RIBOSYLATION FACTOR-LIKE PROTEIN 2-RELATED"/>
    <property type="match status" value="1"/>
</dbReference>
<dbReference type="Pfam" id="PF00025">
    <property type="entry name" value="Arf"/>
    <property type="match status" value="1"/>
</dbReference>
<dbReference type="STRING" id="578462.A0A0L0S6J4"/>
<keyword evidence="12" id="KW-0479">Metal-binding</keyword>
<evidence type="ECO:0000256" key="10">
    <source>
        <dbReference type="ARBA" id="ARBA00040616"/>
    </source>
</evidence>
<evidence type="ECO:0000256" key="2">
    <source>
        <dbReference type="ARBA" id="ARBA00010290"/>
    </source>
</evidence>
<evidence type="ECO:0000256" key="7">
    <source>
        <dbReference type="ARBA" id="ARBA00023034"/>
    </source>
</evidence>
<organism evidence="14 15">
    <name type="scientific">Allomyces macrogynus (strain ATCC 38327)</name>
    <name type="common">Allomyces javanicus var. macrogynus</name>
    <dbReference type="NCBI Taxonomy" id="578462"/>
    <lineage>
        <taxon>Eukaryota</taxon>
        <taxon>Fungi</taxon>
        <taxon>Fungi incertae sedis</taxon>
        <taxon>Blastocladiomycota</taxon>
        <taxon>Blastocladiomycetes</taxon>
        <taxon>Blastocladiales</taxon>
        <taxon>Blastocladiaceae</taxon>
        <taxon>Allomyces</taxon>
    </lineage>
</organism>
<dbReference type="GO" id="GO:0005794">
    <property type="term" value="C:Golgi apparatus"/>
    <property type="evidence" value="ECO:0007669"/>
    <property type="project" value="UniProtKB-SubCell"/>
</dbReference>
<evidence type="ECO:0000256" key="3">
    <source>
        <dbReference type="ARBA" id="ARBA00022448"/>
    </source>
</evidence>
<dbReference type="OMA" id="EGMEWVC"/>
<reference evidence="15" key="2">
    <citation type="submission" date="2009-11" db="EMBL/GenBank/DDBJ databases">
        <title>The Genome Sequence of Allomyces macrogynus strain ATCC 38327.</title>
        <authorList>
            <consortium name="The Broad Institute Genome Sequencing Platform"/>
            <person name="Russ C."/>
            <person name="Cuomo C."/>
            <person name="Shea T."/>
            <person name="Young S.K."/>
            <person name="Zeng Q."/>
            <person name="Koehrsen M."/>
            <person name="Haas B."/>
            <person name="Borodovsky M."/>
            <person name="Guigo R."/>
            <person name="Alvarado L."/>
            <person name="Berlin A."/>
            <person name="Borenstein D."/>
            <person name="Chen Z."/>
            <person name="Engels R."/>
            <person name="Freedman E."/>
            <person name="Gellesch M."/>
            <person name="Goldberg J."/>
            <person name="Griggs A."/>
            <person name="Gujja S."/>
            <person name="Heiman D."/>
            <person name="Hepburn T."/>
            <person name="Howarth C."/>
            <person name="Jen D."/>
            <person name="Larson L."/>
            <person name="Lewis B."/>
            <person name="Mehta T."/>
            <person name="Park D."/>
            <person name="Pearson M."/>
            <person name="Roberts A."/>
            <person name="Saif S."/>
            <person name="Shenoy N."/>
            <person name="Sisk P."/>
            <person name="Stolte C."/>
            <person name="Sykes S."/>
            <person name="Walk T."/>
            <person name="White J."/>
            <person name="Yandava C."/>
            <person name="Burger G."/>
            <person name="Gray M.W."/>
            <person name="Holland P.W.H."/>
            <person name="King N."/>
            <person name="Lang F.B.F."/>
            <person name="Roger A.J."/>
            <person name="Ruiz-Trillo I."/>
            <person name="Lander E."/>
            <person name="Nusbaum C."/>
        </authorList>
    </citation>
    <scope>NUCLEOTIDE SEQUENCE [LARGE SCALE GENOMIC DNA]</scope>
    <source>
        <strain evidence="15">ATCC 38327</strain>
    </source>
</reference>
<keyword evidence="5 11" id="KW-0547">Nucleotide-binding</keyword>
<evidence type="ECO:0000256" key="6">
    <source>
        <dbReference type="ARBA" id="ARBA00022927"/>
    </source>
</evidence>
<evidence type="ECO:0000256" key="8">
    <source>
        <dbReference type="ARBA" id="ARBA00023134"/>
    </source>
</evidence>
<feature type="binding site" evidence="11">
    <location>
        <begin position="125"/>
        <end position="128"/>
    </location>
    <ligand>
        <name>GTP</name>
        <dbReference type="ChEBI" id="CHEBI:37565"/>
    </ligand>
</feature>
<evidence type="ECO:0000313" key="14">
    <source>
        <dbReference type="EMBL" id="KNE58016.1"/>
    </source>
</evidence>
<feature type="binding site" evidence="12">
    <location>
        <position position="30"/>
    </location>
    <ligand>
        <name>Mg(2+)</name>
        <dbReference type="ChEBI" id="CHEBI:18420"/>
    </ligand>
</feature>
<dbReference type="OrthoDB" id="2011769at2759"/>
<keyword evidence="9" id="KW-0449">Lipoprotein</keyword>
<evidence type="ECO:0000256" key="12">
    <source>
        <dbReference type="PIRSR" id="PIRSR606689-2"/>
    </source>
</evidence>
<evidence type="ECO:0000256" key="5">
    <source>
        <dbReference type="ARBA" id="ARBA00022741"/>
    </source>
</evidence>
<dbReference type="GO" id="GO:0046872">
    <property type="term" value="F:metal ion binding"/>
    <property type="evidence" value="ECO:0007669"/>
    <property type="project" value="UniProtKB-KW"/>
</dbReference>
<evidence type="ECO:0000256" key="9">
    <source>
        <dbReference type="ARBA" id="ARBA00023288"/>
    </source>
</evidence>
<name>A0A0L0S6J4_ALLM3</name>
<dbReference type="Proteomes" id="UP000054350">
    <property type="component" value="Unassembled WGS sequence"/>
</dbReference>